<dbReference type="Gene3D" id="1.10.220.100">
    <property type="entry name" value="conserved c-terminal region of ge- 1"/>
    <property type="match status" value="1"/>
</dbReference>
<sequence>MTSPTNEFPLKIKEVDDPLKTISDDLKDSLDSFIKKFNDEVIIAKDGYDKKCDTILTKLNELIDTTNKKLNKATPTGISELNLILEERNLEKLQLYLKNNPDQVFNGQEIPLQTTLLSFIQQVSILLQLNKEKRVIVRILDWLEVVFDQLDESDPIVQHFLVPVLDSLQPSIIDLSNYYPKALLIHHFIRKIKNENIEK</sequence>
<dbReference type="InterPro" id="IPR044938">
    <property type="entry name" value="EDC4_C_sf"/>
</dbReference>
<dbReference type="Proteomes" id="UP001470230">
    <property type="component" value="Unassembled WGS sequence"/>
</dbReference>
<evidence type="ECO:0000313" key="1">
    <source>
        <dbReference type="EMBL" id="KAK8889845.1"/>
    </source>
</evidence>
<evidence type="ECO:0000313" key="2">
    <source>
        <dbReference type="Proteomes" id="UP001470230"/>
    </source>
</evidence>
<accession>A0ABR2KFF9</accession>
<reference evidence="1 2" key="1">
    <citation type="submission" date="2024-04" db="EMBL/GenBank/DDBJ databases">
        <title>Tritrichomonas musculus Genome.</title>
        <authorList>
            <person name="Alves-Ferreira E."/>
            <person name="Grigg M."/>
            <person name="Lorenzi H."/>
            <person name="Galac M."/>
        </authorList>
    </citation>
    <scope>NUCLEOTIDE SEQUENCE [LARGE SCALE GENOMIC DNA]</scope>
    <source>
        <strain evidence="1 2">EAF2021</strain>
    </source>
</reference>
<organism evidence="1 2">
    <name type="scientific">Tritrichomonas musculus</name>
    <dbReference type="NCBI Taxonomy" id="1915356"/>
    <lineage>
        <taxon>Eukaryota</taxon>
        <taxon>Metamonada</taxon>
        <taxon>Parabasalia</taxon>
        <taxon>Tritrichomonadida</taxon>
        <taxon>Tritrichomonadidae</taxon>
        <taxon>Tritrichomonas</taxon>
    </lineage>
</organism>
<protein>
    <submittedName>
        <fullName evidence="1">Uncharacterized protein</fullName>
    </submittedName>
</protein>
<name>A0ABR2KFF9_9EUKA</name>
<keyword evidence="2" id="KW-1185">Reference proteome</keyword>
<proteinExistence type="predicted"/>
<comment type="caution">
    <text evidence="1">The sequence shown here is derived from an EMBL/GenBank/DDBJ whole genome shotgun (WGS) entry which is preliminary data.</text>
</comment>
<dbReference type="EMBL" id="JAPFFF010000005">
    <property type="protein sequence ID" value="KAK8889845.1"/>
    <property type="molecule type" value="Genomic_DNA"/>
</dbReference>
<gene>
    <name evidence="1" type="ORF">M9Y10_034599</name>
</gene>